<dbReference type="Gene3D" id="3.20.20.140">
    <property type="entry name" value="Metal-dependent hydrolases"/>
    <property type="match status" value="1"/>
</dbReference>
<dbReference type="InterPro" id="IPR032466">
    <property type="entry name" value="Metal_Hydrolase"/>
</dbReference>
<accession>A0A1X6WNU0</accession>
<dbReference type="Proteomes" id="UP000195918">
    <property type="component" value="Unassembled WGS sequence"/>
</dbReference>
<organism evidence="2 3">
    <name type="scientific">Vagococcus fluvialis bH819</name>
    <dbReference type="NCBI Taxonomy" id="1255619"/>
    <lineage>
        <taxon>Bacteria</taxon>
        <taxon>Bacillati</taxon>
        <taxon>Bacillota</taxon>
        <taxon>Bacilli</taxon>
        <taxon>Lactobacillales</taxon>
        <taxon>Enterococcaceae</taxon>
        <taxon>Vagococcus</taxon>
    </lineage>
</organism>
<dbReference type="EMBL" id="FWFD01000009">
    <property type="protein sequence ID" value="SLM85940.1"/>
    <property type="molecule type" value="Genomic_DNA"/>
</dbReference>
<dbReference type="GO" id="GO:0016788">
    <property type="term" value="F:hydrolase activity, acting on ester bonds"/>
    <property type="evidence" value="ECO:0007669"/>
    <property type="project" value="InterPro"/>
</dbReference>
<reference evidence="3" key="1">
    <citation type="submission" date="2017-02" db="EMBL/GenBank/DDBJ databases">
        <authorList>
            <person name="Dridi B."/>
        </authorList>
    </citation>
    <scope>NUCLEOTIDE SEQUENCE [LARGE SCALE GENOMIC DNA]</scope>
    <source>
        <strain evidence="3">bH819</strain>
    </source>
</reference>
<keyword evidence="3" id="KW-1185">Reference proteome</keyword>
<dbReference type="RefSeq" id="WP_086951567.1">
    <property type="nucleotide sequence ID" value="NZ_FWFD01000009.1"/>
</dbReference>
<evidence type="ECO:0000313" key="2">
    <source>
        <dbReference type="EMBL" id="SLM85940.1"/>
    </source>
</evidence>
<dbReference type="PROSITE" id="PS01137">
    <property type="entry name" value="TATD_1"/>
    <property type="match status" value="1"/>
</dbReference>
<keyword evidence="1" id="KW-0378">Hydrolase</keyword>
<dbReference type="Pfam" id="PF01026">
    <property type="entry name" value="TatD_DNase"/>
    <property type="match status" value="1"/>
</dbReference>
<dbReference type="AlphaFoldDB" id="A0A1X6WNU0"/>
<proteinExistence type="predicted"/>
<dbReference type="InterPro" id="IPR001130">
    <property type="entry name" value="TatD-like"/>
</dbReference>
<dbReference type="SUPFAM" id="SSF51556">
    <property type="entry name" value="Metallo-dependent hydrolases"/>
    <property type="match status" value="1"/>
</dbReference>
<dbReference type="PANTHER" id="PTHR46124:SF2">
    <property type="entry name" value="D-AMINOACYL-TRNA DEACYLASE"/>
    <property type="match status" value="1"/>
</dbReference>
<dbReference type="InterPro" id="IPR018228">
    <property type="entry name" value="DNase_TatD-rel_CS"/>
</dbReference>
<name>A0A1X6WNU0_9ENTE</name>
<evidence type="ECO:0000313" key="3">
    <source>
        <dbReference type="Proteomes" id="UP000195918"/>
    </source>
</evidence>
<dbReference type="PANTHER" id="PTHR46124">
    <property type="entry name" value="D-AMINOACYL-TRNA DEACYLASE"/>
    <property type="match status" value="1"/>
</dbReference>
<evidence type="ECO:0000256" key="1">
    <source>
        <dbReference type="ARBA" id="ARBA00022801"/>
    </source>
</evidence>
<protein>
    <submittedName>
        <fullName evidence="2">Putative deoxyribonuclease YcfH</fullName>
    </submittedName>
</protein>
<gene>
    <name evidence="2" type="ORF">FM121_07545</name>
</gene>
<sequence length="243" mass="28478">MIDAHCHLDSKGILLNLLIQEKIPATINCQNENEWYHHSIAIKDHSFLDLSAGIHPWDSDFLDIDTFFPMLNKTEIIGEIGMDNTWTTIPLEIQEQVFVQQLEIAYKLRKPVILHTKGQELEIAEIIQDYPNSYLVHWYSSDSHLDRYIALDCYFTIGPSIINDPVIQNIATKVPLDRLLFESDGLSALSWAHQLEEDKLDYVTIQEKNLQFLANLKKITYLELKYTLRVNYERWLQCRRENM</sequence>
<dbReference type="OrthoDB" id="9810005at2"/>